<comment type="caution">
    <text evidence="3">The sequence shown here is derived from an EMBL/GenBank/DDBJ whole genome shotgun (WGS) entry which is preliminary data.</text>
</comment>
<dbReference type="Gene3D" id="1.20.90.10">
    <property type="entry name" value="Phospholipase A2 domain"/>
    <property type="match status" value="1"/>
</dbReference>
<dbReference type="AlphaFoldDB" id="A0A9N8E1D4"/>
<dbReference type="InterPro" id="IPR010711">
    <property type="entry name" value="PLA2G12"/>
</dbReference>
<dbReference type="InterPro" id="IPR036444">
    <property type="entry name" value="PLipase_A2_dom_sf"/>
</dbReference>
<keyword evidence="2" id="KW-0732">Signal</keyword>
<dbReference type="PANTHER" id="PTHR12824">
    <property type="entry name" value="GROUP XII SECRETORY PHOSPHOLIPASE A2 FAMILY MEMBER"/>
    <property type="match status" value="1"/>
</dbReference>
<proteinExistence type="predicted"/>
<dbReference type="GO" id="GO:0005576">
    <property type="term" value="C:extracellular region"/>
    <property type="evidence" value="ECO:0007669"/>
    <property type="project" value="InterPro"/>
</dbReference>
<dbReference type="PANTHER" id="PTHR12824:SF8">
    <property type="entry name" value="GXIVSPLA2, ISOFORM A"/>
    <property type="match status" value="1"/>
</dbReference>
<dbReference type="GO" id="GO:0016042">
    <property type="term" value="P:lipid catabolic process"/>
    <property type="evidence" value="ECO:0007669"/>
    <property type="project" value="InterPro"/>
</dbReference>
<dbReference type="GO" id="GO:0004623">
    <property type="term" value="F:phospholipase A2 activity"/>
    <property type="evidence" value="ECO:0007669"/>
    <property type="project" value="InterPro"/>
</dbReference>
<feature type="region of interest" description="Disordered" evidence="1">
    <location>
        <begin position="228"/>
        <end position="259"/>
    </location>
</feature>
<evidence type="ECO:0000313" key="4">
    <source>
        <dbReference type="Proteomes" id="UP001153069"/>
    </source>
</evidence>
<reference evidence="3" key="1">
    <citation type="submission" date="2020-06" db="EMBL/GenBank/DDBJ databases">
        <authorList>
            <consortium name="Plant Systems Biology data submission"/>
        </authorList>
    </citation>
    <scope>NUCLEOTIDE SEQUENCE</scope>
    <source>
        <strain evidence="3">D6</strain>
    </source>
</reference>
<dbReference type="Proteomes" id="UP001153069">
    <property type="component" value="Unassembled WGS sequence"/>
</dbReference>
<protein>
    <submittedName>
        <fullName evidence="3">Group XII secretory phospholipase A2 (PLA2G12)</fullName>
    </submittedName>
</protein>
<dbReference type="GO" id="GO:0050482">
    <property type="term" value="P:arachidonate secretion"/>
    <property type="evidence" value="ECO:0007669"/>
    <property type="project" value="InterPro"/>
</dbReference>
<dbReference type="GO" id="GO:0006644">
    <property type="term" value="P:phospholipid metabolic process"/>
    <property type="evidence" value="ECO:0007669"/>
    <property type="project" value="InterPro"/>
</dbReference>
<evidence type="ECO:0000256" key="1">
    <source>
        <dbReference type="SAM" id="MobiDB-lite"/>
    </source>
</evidence>
<feature type="chain" id="PRO_5040485716" evidence="2">
    <location>
        <begin position="27"/>
        <end position="259"/>
    </location>
</feature>
<evidence type="ECO:0000256" key="2">
    <source>
        <dbReference type="SAM" id="SignalP"/>
    </source>
</evidence>
<dbReference type="GO" id="GO:0005509">
    <property type="term" value="F:calcium ion binding"/>
    <property type="evidence" value="ECO:0007669"/>
    <property type="project" value="InterPro"/>
</dbReference>
<name>A0A9N8E1D4_9STRA</name>
<keyword evidence="4" id="KW-1185">Reference proteome</keyword>
<dbReference type="OrthoDB" id="3935740at2759"/>
<evidence type="ECO:0000313" key="3">
    <source>
        <dbReference type="EMBL" id="CAB9510721.1"/>
    </source>
</evidence>
<organism evidence="3 4">
    <name type="scientific">Seminavis robusta</name>
    <dbReference type="NCBI Taxonomy" id="568900"/>
    <lineage>
        <taxon>Eukaryota</taxon>
        <taxon>Sar</taxon>
        <taxon>Stramenopiles</taxon>
        <taxon>Ochrophyta</taxon>
        <taxon>Bacillariophyta</taxon>
        <taxon>Bacillariophyceae</taxon>
        <taxon>Bacillariophycidae</taxon>
        <taxon>Naviculales</taxon>
        <taxon>Naviculaceae</taxon>
        <taxon>Seminavis</taxon>
    </lineage>
</organism>
<sequence length="259" mass="29252">MMRLRASVSLSLLIIVFLLYLTDVSAQKKKKKNKKKVDMGGLDDMLSALSGVAMQEKDGSCPSACNKKGLYPVPKRRLRPYSNGCSVPDSLRRQLVGNYDRVFDQCCDFHDACYQACGIHKPLCETDFQTCMQQTCQRRHDDDKSQCLQMAQLFVTGTTIFGCAGYHALQKESCECLPASAAVARVRDYTKQFHQAYNPKPPQTSLADPKALGEVIYRELYRPYPQSIDKIAHDGKKTRTNPSLIPPPKRRNYDDLDEL</sequence>
<dbReference type="EMBL" id="CAICTM010000448">
    <property type="protein sequence ID" value="CAB9510721.1"/>
    <property type="molecule type" value="Genomic_DNA"/>
</dbReference>
<gene>
    <name evidence="3" type="ORF">SEMRO_449_G145360.1</name>
</gene>
<dbReference type="Pfam" id="PF06951">
    <property type="entry name" value="PLA2G12"/>
    <property type="match status" value="1"/>
</dbReference>
<accession>A0A9N8E1D4</accession>
<feature type="signal peptide" evidence="2">
    <location>
        <begin position="1"/>
        <end position="26"/>
    </location>
</feature>
<dbReference type="SUPFAM" id="SSF48619">
    <property type="entry name" value="Phospholipase A2, PLA2"/>
    <property type="match status" value="1"/>
</dbReference>